<dbReference type="EMBL" id="BMKQ01000001">
    <property type="protein sequence ID" value="GGF44629.1"/>
    <property type="molecule type" value="Genomic_DNA"/>
</dbReference>
<protein>
    <submittedName>
        <fullName evidence="1">Uncharacterized protein</fullName>
    </submittedName>
</protein>
<keyword evidence="2" id="KW-1185">Reference proteome</keyword>
<gene>
    <name evidence="1" type="ORF">GCM10011519_18120</name>
</gene>
<sequence length="66" mass="6738">MLVAAGKEEAFANFCANLAAASAEVSFEVPTPAGCSVATMHADRPICHCSLPCGVEIVRQLDGTSA</sequence>
<accession>A0A917BJ43</accession>
<organism evidence="1 2">
    <name type="scientific">Marmoricola endophyticus</name>
    <dbReference type="NCBI Taxonomy" id="2040280"/>
    <lineage>
        <taxon>Bacteria</taxon>
        <taxon>Bacillati</taxon>
        <taxon>Actinomycetota</taxon>
        <taxon>Actinomycetes</taxon>
        <taxon>Propionibacteriales</taxon>
        <taxon>Nocardioidaceae</taxon>
        <taxon>Marmoricola</taxon>
    </lineage>
</organism>
<comment type="caution">
    <text evidence="1">The sequence shown here is derived from an EMBL/GenBank/DDBJ whole genome shotgun (WGS) entry which is preliminary data.</text>
</comment>
<name>A0A917BJ43_9ACTN</name>
<reference evidence="1" key="1">
    <citation type="journal article" date="2014" name="Int. J. Syst. Evol. Microbiol.">
        <title>Complete genome sequence of Corynebacterium casei LMG S-19264T (=DSM 44701T), isolated from a smear-ripened cheese.</title>
        <authorList>
            <consortium name="US DOE Joint Genome Institute (JGI-PGF)"/>
            <person name="Walter F."/>
            <person name="Albersmeier A."/>
            <person name="Kalinowski J."/>
            <person name="Ruckert C."/>
        </authorList>
    </citation>
    <scope>NUCLEOTIDE SEQUENCE</scope>
    <source>
        <strain evidence="1">CGMCC 1.16067</strain>
    </source>
</reference>
<dbReference type="Proteomes" id="UP000649179">
    <property type="component" value="Unassembled WGS sequence"/>
</dbReference>
<dbReference type="AlphaFoldDB" id="A0A917BJ43"/>
<proteinExistence type="predicted"/>
<reference evidence="1" key="2">
    <citation type="submission" date="2020-09" db="EMBL/GenBank/DDBJ databases">
        <authorList>
            <person name="Sun Q."/>
            <person name="Zhou Y."/>
        </authorList>
    </citation>
    <scope>NUCLEOTIDE SEQUENCE</scope>
    <source>
        <strain evidence="1">CGMCC 1.16067</strain>
    </source>
</reference>
<evidence type="ECO:0000313" key="2">
    <source>
        <dbReference type="Proteomes" id="UP000649179"/>
    </source>
</evidence>
<evidence type="ECO:0000313" key="1">
    <source>
        <dbReference type="EMBL" id="GGF44629.1"/>
    </source>
</evidence>